<dbReference type="RefSeq" id="WP_028386967.1">
    <property type="nucleotide sequence ID" value="NZ_CAAAHN010000001.1"/>
</dbReference>
<feature type="binding site" evidence="14">
    <location>
        <position position="203"/>
    </location>
    <ligand>
        <name>substrate</name>
    </ligand>
</feature>
<comment type="pathway">
    <text evidence="3 12">Cofactor biosynthesis; riboflavin biosynthesis; 5-amino-6-(D-ribitylamino)uracil from GTP: step 3/4.</text>
</comment>
<dbReference type="GO" id="GO:0009231">
    <property type="term" value="P:riboflavin biosynthetic process"/>
    <property type="evidence" value="ECO:0007669"/>
    <property type="project" value="UniProtKB-UniPathway"/>
</dbReference>
<feature type="binding site" evidence="14">
    <location>
        <position position="206"/>
    </location>
    <ligand>
        <name>substrate</name>
    </ligand>
</feature>
<feature type="binding site" evidence="14">
    <location>
        <position position="286"/>
    </location>
    <ligand>
        <name>substrate</name>
    </ligand>
</feature>
<dbReference type="Pfam" id="PF00383">
    <property type="entry name" value="dCMP_cyt_deam_1"/>
    <property type="match status" value="1"/>
</dbReference>
<keyword evidence="9 12" id="KW-0521">NADP</keyword>
<feature type="binding site" evidence="14">
    <location>
        <position position="183"/>
    </location>
    <ligand>
        <name>substrate</name>
    </ligand>
</feature>
<dbReference type="GO" id="GO:0008703">
    <property type="term" value="F:5-amino-6-(5-phosphoribosylamino)uracil reductase activity"/>
    <property type="evidence" value="ECO:0007669"/>
    <property type="project" value="UniProtKB-EC"/>
</dbReference>
<evidence type="ECO:0000256" key="15">
    <source>
        <dbReference type="PIRSR" id="PIRSR006769-3"/>
    </source>
</evidence>
<dbReference type="GO" id="GO:0008270">
    <property type="term" value="F:zinc ion binding"/>
    <property type="evidence" value="ECO:0007669"/>
    <property type="project" value="InterPro"/>
</dbReference>
<accession>A0A0W0TQT1</accession>
<evidence type="ECO:0000256" key="3">
    <source>
        <dbReference type="ARBA" id="ARBA00004910"/>
    </source>
</evidence>
<keyword evidence="7 12" id="KW-0479">Metal-binding</keyword>
<dbReference type="InterPro" id="IPR016193">
    <property type="entry name" value="Cytidine_deaminase-like"/>
</dbReference>
<dbReference type="UniPathway" id="UPA00275">
    <property type="reaction ID" value="UER00401"/>
</dbReference>
<dbReference type="Gene3D" id="3.40.140.10">
    <property type="entry name" value="Cytidine Deaminase, domain 2"/>
    <property type="match status" value="1"/>
</dbReference>
<protein>
    <recommendedName>
        <fullName evidence="12">Riboflavin biosynthesis protein RibD</fullName>
    </recommendedName>
    <domain>
        <recommendedName>
            <fullName evidence="12">Diaminohydroxyphosphoribosylaminopyrimidine deaminase</fullName>
            <shortName evidence="12">DRAP deaminase</shortName>
            <ecNumber evidence="12">3.5.4.26</ecNumber>
        </recommendedName>
        <alternativeName>
            <fullName evidence="12">Riboflavin-specific deaminase</fullName>
        </alternativeName>
    </domain>
    <domain>
        <recommendedName>
            <fullName evidence="12">5-amino-6-(5-phosphoribosylamino)uracil reductase</fullName>
            <ecNumber evidence="12">1.1.1.193</ecNumber>
        </recommendedName>
        <alternativeName>
            <fullName evidence="12">HTP reductase</fullName>
        </alternativeName>
    </domain>
</protein>
<dbReference type="PANTHER" id="PTHR38011">
    <property type="entry name" value="DIHYDROFOLATE REDUCTASE FAMILY PROTEIN (AFU_ORTHOLOGUE AFUA_8G06820)"/>
    <property type="match status" value="1"/>
</dbReference>
<dbReference type="EMBL" id="LNYC01000068">
    <property type="protein sequence ID" value="KTC97916.1"/>
    <property type="molecule type" value="Genomic_DNA"/>
</dbReference>
<dbReference type="PIRSF" id="PIRSF006769">
    <property type="entry name" value="RibD"/>
    <property type="match status" value="1"/>
</dbReference>
<sequence length="351" mass="38239">MHEQYLLAALEQAWLGRGRCAPNPAVGAVAVANGHILAKAFHPGAGQAHAEVLLLAQFPSGTPEVTVYVTLEPCNHWGKTPPCVDALIRHGVSRVVYGYRDPHPLVAHHNTPELLSAAGIEVIFCPLPEIDEFYTSYCHWVQSGLPRVTVKTAQTFDGRIAGHGGKAIHITNDSTDRFTHTQRLYADVILSTARTIATDNPALNARLDGRIHGRPVAILDSQGTMSVNARLLETASHVYLFHRKDACVPAHPRISAYPVPGEGEFLDLRAVFAKLGELGFQDVWVEAGATLFASLHREALVARTYLILVPRVLGESAVAAFTDADIFARPHTVSWQESGNNMIACFDWQEG</sequence>
<evidence type="ECO:0000256" key="8">
    <source>
        <dbReference type="ARBA" id="ARBA00022833"/>
    </source>
</evidence>
<comment type="catalytic activity">
    <reaction evidence="12">
        <text>2,5-diamino-6-hydroxy-4-(5-phosphoribosylamino)-pyrimidine + H2O + H(+) = 5-amino-6-(5-phospho-D-ribosylamino)uracil + NH4(+)</text>
        <dbReference type="Rhea" id="RHEA:21868"/>
        <dbReference type="ChEBI" id="CHEBI:15377"/>
        <dbReference type="ChEBI" id="CHEBI:15378"/>
        <dbReference type="ChEBI" id="CHEBI:28938"/>
        <dbReference type="ChEBI" id="CHEBI:58453"/>
        <dbReference type="ChEBI" id="CHEBI:58614"/>
        <dbReference type="EC" id="3.5.4.26"/>
    </reaction>
</comment>
<dbReference type="CDD" id="cd01284">
    <property type="entry name" value="Riboflavin_deaminase-reductase"/>
    <property type="match status" value="1"/>
</dbReference>
<dbReference type="NCBIfam" id="TIGR00326">
    <property type="entry name" value="eubact_ribD"/>
    <property type="match status" value="1"/>
</dbReference>
<evidence type="ECO:0000256" key="4">
    <source>
        <dbReference type="ARBA" id="ARBA00005259"/>
    </source>
</evidence>
<dbReference type="PANTHER" id="PTHR38011:SF7">
    <property type="entry name" value="2,5-DIAMINO-6-RIBOSYLAMINO-4(3H)-PYRIMIDINONE 5'-PHOSPHATE REDUCTASE"/>
    <property type="match status" value="1"/>
</dbReference>
<dbReference type="STRING" id="45065.Lgee_1692"/>
<dbReference type="SUPFAM" id="SSF53927">
    <property type="entry name" value="Cytidine deaminase-like"/>
    <property type="match status" value="1"/>
</dbReference>
<dbReference type="InterPro" id="IPR024072">
    <property type="entry name" value="DHFR-like_dom_sf"/>
</dbReference>
<keyword evidence="12" id="KW-0378">Hydrolase</keyword>
<dbReference type="EC" id="1.1.1.193" evidence="12"/>
<evidence type="ECO:0000256" key="9">
    <source>
        <dbReference type="ARBA" id="ARBA00022857"/>
    </source>
</evidence>
<dbReference type="PROSITE" id="PS51747">
    <property type="entry name" value="CYT_DCMP_DEAMINASES_2"/>
    <property type="match status" value="1"/>
</dbReference>
<comment type="caution">
    <text evidence="16">The sequence shown here is derived from an EMBL/GenBank/DDBJ whole genome shotgun (WGS) entry which is preliminary data.</text>
</comment>
<dbReference type="Gene3D" id="3.40.430.10">
    <property type="entry name" value="Dihydrofolate Reductase, subunit A"/>
    <property type="match status" value="1"/>
</dbReference>
<feature type="binding site" evidence="14">
    <location>
        <position position="199"/>
    </location>
    <ligand>
        <name>NADP(+)</name>
        <dbReference type="ChEBI" id="CHEBI:58349"/>
    </ligand>
</feature>
<comment type="catalytic activity">
    <reaction evidence="12">
        <text>5-amino-6-(5-phospho-D-ribitylamino)uracil + NADP(+) = 5-amino-6-(5-phospho-D-ribosylamino)uracil + NADPH + H(+)</text>
        <dbReference type="Rhea" id="RHEA:17845"/>
        <dbReference type="ChEBI" id="CHEBI:15378"/>
        <dbReference type="ChEBI" id="CHEBI:57783"/>
        <dbReference type="ChEBI" id="CHEBI:58349"/>
        <dbReference type="ChEBI" id="CHEBI:58421"/>
        <dbReference type="ChEBI" id="CHEBI:58453"/>
        <dbReference type="EC" id="1.1.1.193"/>
    </reaction>
</comment>
<keyword evidence="10 12" id="KW-0560">Oxidoreductase</keyword>
<proteinExistence type="inferred from homology"/>
<dbReference type="InterPro" id="IPR050765">
    <property type="entry name" value="Riboflavin_Biosynth_HTPR"/>
</dbReference>
<comment type="similarity">
    <text evidence="4 12">In the N-terminal section; belongs to the cytidine and deoxycytidylate deaminase family.</text>
</comment>
<evidence type="ECO:0000313" key="17">
    <source>
        <dbReference type="Proteomes" id="UP000054785"/>
    </source>
</evidence>
<feature type="binding site" evidence="14">
    <location>
        <begin position="288"/>
        <end position="294"/>
    </location>
    <ligand>
        <name>NADP(+)</name>
        <dbReference type="ChEBI" id="CHEBI:58349"/>
    </ligand>
</feature>
<keyword evidence="17" id="KW-1185">Reference proteome</keyword>
<evidence type="ECO:0000256" key="10">
    <source>
        <dbReference type="ARBA" id="ARBA00023002"/>
    </source>
</evidence>
<evidence type="ECO:0000256" key="6">
    <source>
        <dbReference type="ARBA" id="ARBA00022619"/>
    </source>
</evidence>
<dbReference type="SUPFAM" id="SSF53597">
    <property type="entry name" value="Dihydrofolate reductase-like"/>
    <property type="match status" value="1"/>
</dbReference>
<feature type="binding site" evidence="15">
    <location>
        <position position="49"/>
    </location>
    <ligand>
        <name>Zn(2+)</name>
        <dbReference type="ChEBI" id="CHEBI:29105"/>
        <note>catalytic</note>
    </ligand>
</feature>
<evidence type="ECO:0000256" key="11">
    <source>
        <dbReference type="ARBA" id="ARBA00023268"/>
    </source>
</evidence>
<evidence type="ECO:0000313" key="16">
    <source>
        <dbReference type="EMBL" id="KTC97916.1"/>
    </source>
</evidence>
<feature type="binding site" evidence="14">
    <location>
        <position position="153"/>
    </location>
    <ligand>
        <name>NADP(+)</name>
        <dbReference type="ChEBI" id="CHEBI:58349"/>
    </ligand>
</feature>
<evidence type="ECO:0000256" key="7">
    <source>
        <dbReference type="ARBA" id="ARBA00022723"/>
    </source>
</evidence>
<comment type="function">
    <text evidence="1 12">Converts 2,5-diamino-6-(ribosylamino)-4(3h)-pyrimidinone 5'-phosphate into 5-amino-6-(ribosylamino)-2,4(1h,3h)-pyrimidinedione 5'-phosphate.</text>
</comment>
<dbReference type="InterPro" id="IPR002125">
    <property type="entry name" value="CMP_dCMP_dom"/>
</dbReference>
<feature type="binding site" evidence="14">
    <location>
        <position position="221"/>
    </location>
    <ligand>
        <name>NADP(+)</name>
        <dbReference type="ChEBI" id="CHEBI:58349"/>
    </ligand>
</feature>
<comment type="pathway">
    <text evidence="2 12">Cofactor biosynthesis; riboflavin biosynthesis; 5-amino-6-(D-ribitylamino)uracil from GTP: step 2/4.</text>
</comment>
<evidence type="ECO:0000256" key="2">
    <source>
        <dbReference type="ARBA" id="ARBA00004882"/>
    </source>
</evidence>
<name>A0A0W0TQT1_9GAMM</name>
<dbReference type="PATRIC" id="fig|45065.4.peg.1834"/>
<keyword evidence="6 12" id="KW-0686">Riboflavin biosynthesis</keyword>
<dbReference type="Pfam" id="PF01872">
    <property type="entry name" value="RibD_C"/>
    <property type="match status" value="1"/>
</dbReference>
<dbReference type="AlphaFoldDB" id="A0A0W0TQT1"/>
<feature type="active site" description="Proton donor" evidence="13">
    <location>
        <position position="51"/>
    </location>
</feature>
<dbReference type="Proteomes" id="UP000054785">
    <property type="component" value="Unassembled WGS sequence"/>
</dbReference>
<evidence type="ECO:0000256" key="12">
    <source>
        <dbReference type="PIRNR" id="PIRNR006769"/>
    </source>
</evidence>
<feature type="binding site" evidence="15">
    <location>
        <position position="74"/>
    </location>
    <ligand>
        <name>Zn(2+)</name>
        <dbReference type="ChEBI" id="CHEBI:29105"/>
        <note>catalytic</note>
    </ligand>
</feature>
<dbReference type="OrthoDB" id="9800865at2"/>
<keyword evidence="8 12" id="KW-0862">Zinc</keyword>
<dbReference type="InterPro" id="IPR004794">
    <property type="entry name" value="Eubact_RibD"/>
</dbReference>
<dbReference type="PROSITE" id="PS00903">
    <property type="entry name" value="CYT_DCMP_DEAMINASES_1"/>
    <property type="match status" value="1"/>
</dbReference>
<dbReference type="InterPro" id="IPR002734">
    <property type="entry name" value="RibDG_C"/>
</dbReference>
<dbReference type="GO" id="GO:0008835">
    <property type="term" value="F:diaminohydroxyphosphoribosylaminopyrimidine deaminase activity"/>
    <property type="evidence" value="ECO:0007669"/>
    <property type="project" value="UniProtKB-EC"/>
</dbReference>
<evidence type="ECO:0000256" key="1">
    <source>
        <dbReference type="ARBA" id="ARBA00002151"/>
    </source>
</evidence>
<dbReference type="InterPro" id="IPR016192">
    <property type="entry name" value="APOBEC/CMP_deaminase_Zn-bd"/>
</dbReference>
<evidence type="ECO:0000256" key="5">
    <source>
        <dbReference type="ARBA" id="ARBA00007417"/>
    </source>
</evidence>
<keyword evidence="11" id="KW-0511">Multifunctional enzyme</keyword>
<comment type="similarity">
    <text evidence="5 12">In the C-terminal section; belongs to the HTP reductase family.</text>
</comment>
<comment type="cofactor">
    <cofactor evidence="12 15">
        <name>Zn(2+)</name>
        <dbReference type="ChEBI" id="CHEBI:29105"/>
    </cofactor>
    <text evidence="12 15">Binds 1 zinc ion.</text>
</comment>
<dbReference type="EC" id="3.5.4.26" evidence="12"/>
<reference evidence="16 17" key="1">
    <citation type="submission" date="2015-11" db="EMBL/GenBank/DDBJ databases">
        <title>Genomic analysis of 38 Legionella species identifies large and diverse effector repertoires.</title>
        <authorList>
            <person name="Burstein D."/>
            <person name="Amaro F."/>
            <person name="Zusman T."/>
            <person name="Lifshitz Z."/>
            <person name="Cohen O."/>
            <person name="Gilbert J.A."/>
            <person name="Pupko T."/>
            <person name="Shuman H.A."/>
            <person name="Segal G."/>
        </authorList>
    </citation>
    <scope>NUCLEOTIDE SEQUENCE [LARGE SCALE GENOMIC DNA]</scope>
    <source>
        <strain evidence="16 17">ATCC 49504</strain>
    </source>
</reference>
<gene>
    <name evidence="16" type="primary">ribD</name>
    <name evidence="16" type="ORF">Lgee_1692</name>
</gene>
<feature type="binding site" evidence="15">
    <location>
        <position position="83"/>
    </location>
    <ligand>
        <name>Zn(2+)</name>
        <dbReference type="ChEBI" id="CHEBI:29105"/>
        <note>catalytic</note>
    </ligand>
</feature>
<evidence type="ECO:0000256" key="14">
    <source>
        <dbReference type="PIRSR" id="PIRSR006769-2"/>
    </source>
</evidence>
<feature type="binding site" evidence="14">
    <location>
        <position position="195"/>
    </location>
    <ligand>
        <name>NADP(+)</name>
        <dbReference type="ChEBI" id="CHEBI:58349"/>
    </ligand>
</feature>
<organism evidence="16 17">
    <name type="scientific">Legionella geestiana</name>
    <dbReference type="NCBI Taxonomy" id="45065"/>
    <lineage>
        <taxon>Bacteria</taxon>
        <taxon>Pseudomonadati</taxon>
        <taxon>Pseudomonadota</taxon>
        <taxon>Gammaproteobacteria</taxon>
        <taxon>Legionellales</taxon>
        <taxon>Legionellaceae</taxon>
        <taxon>Legionella</taxon>
    </lineage>
</organism>
<evidence type="ECO:0000256" key="13">
    <source>
        <dbReference type="PIRSR" id="PIRSR006769-1"/>
    </source>
</evidence>